<organism evidence="2 3">
    <name type="scientific">Ancylobacter koreensis</name>
    <dbReference type="NCBI Taxonomy" id="266121"/>
    <lineage>
        <taxon>Bacteria</taxon>
        <taxon>Pseudomonadati</taxon>
        <taxon>Pseudomonadota</taxon>
        <taxon>Alphaproteobacteria</taxon>
        <taxon>Hyphomicrobiales</taxon>
        <taxon>Xanthobacteraceae</taxon>
        <taxon>Ancylobacter</taxon>
    </lineage>
</organism>
<dbReference type="SMART" id="SM00880">
    <property type="entry name" value="CHAD"/>
    <property type="match status" value="1"/>
</dbReference>
<dbReference type="Gene3D" id="1.40.20.10">
    <property type="entry name" value="CHAD domain"/>
    <property type="match status" value="1"/>
</dbReference>
<accession>A0ABT0DKS3</accession>
<dbReference type="Pfam" id="PF05235">
    <property type="entry name" value="CHAD"/>
    <property type="match status" value="1"/>
</dbReference>
<name>A0ABT0DKS3_9HYPH</name>
<sequence>MQESPPRRLPDDAGATAFIAHRPDGPLDAALSRTAGEAAAALDIADPVKAVHELRKSFKQLRALLRLVQYARDKAAADQARALRRALAQAARLLAAARDDAARRDALDDLVAKGGLAPALRGAAGRSLAPARGRIRGTNAAETGLAPHRAELELLLAQLIAALPALGGLSEKERLRALAAEYGRARRMARRLDPADDEALHELRKAVVAQRYQMELLTPAWPALGAAWVGELQRLRDRLGKHQDLSVLIARIEAHAVLARGQHSWRQPLVEAARARQLHLAGAALRLHARLFAEKPAAFHRRIAAYMSAISERK</sequence>
<reference evidence="2 3" key="1">
    <citation type="submission" date="2022-04" db="EMBL/GenBank/DDBJ databases">
        <authorList>
            <person name="Grouzdev D.S."/>
            <person name="Pantiukh K.S."/>
            <person name="Krutkina M.S."/>
        </authorList>
    </citation>
    <scope>NUCLEOTIDE SEQUENCE [LARGE SCALE GENOMIC DNA]</scope>
    <source>
        <strain evidence="2 3">Jip08</strain>
    </source>
</reference>
<proteinExistence type="predicted"/>
<dbReference type="PROSITE" id="PS51708">
    <property type="entry name" value="CHAD"/>
    <property type="match status" value="1"/>
</dbReference>
<dbReference type="RefSeq" id="WP_247199880.1">
    <property type="nucleotide sequence ID" value="NZ_JALKCG010000002.1"/>
</dbReference>
<gene>
    <name evidence="2" type="ORF">MWN33_07530</name>
</gene>
<comment type="caution">
    <text evidence="2">The sequence shown here is derived from an EMBL/GenBank/DDBJ whole genome shotgun (WGS) entry which is preliminary data.</text>
</comment>
<evidence type="ECO:0000259" key="1">
    <source>
        <dbReference type="PROSITE" id="PS51708"/>
    </source>
</evidence>
<evidence type="ECO:0000313" key="2">
    <source>
        <dbReference type="EMBL" id="MCK0207883.1"/>
    </source>
</evidence>
<keyword evidence="3" id="KW-1185">Reference proteome</keyword>
<dbReference type="InterPro" id="IPR007899">
    <property type="entry name" value="CHAD_dom"/>
</dbReference>
<dbReference type="PANTHER" id="PTHR39339:SF1">
    <property type="entry name" value="CHAD DOMAIN-CONTAINING PROTEIN"/>
    <property type="match status" value="1"/>
</dbReference>
<evidence type="ECO:0000313" key="3">
    <source>
        <dbReference type="Proteomes" id="UP001202867"/>
    </source>
</evidence>
<reference evidence="3" key="2">
    <citation type="submission" date="2023-07" db="EMBL/GenBank/DDBJ databases">
        <title>Ancylobacter moscoviensis sp. nov., facultatively methylotrophic bacteria from activated sludge and the reclassification of Starkeya novella (Starkey 1934) Kelly et al. 2000 as Ancylobacter novellus comb. nov., Starkeya koreensis Im et al. 2006 as Ancylobacter koreensis comb.nov., Angulomicrobium tetraedrale Vasil'eva et al. 1986 as Ancylobacter tetraedralis comb. nov., Angulomicrobium amanitiforme Fritz et al. 2004 as Ancylobacter amanitiformis comb. nov. and Methylorhabdus multivorans Doronina et al. 1996 as Ancylobacter multivorans comb. nov. and emended description of the genus Ancylobacter.</title>
        <authorList>
            <person name="Doronina N."/>
            <person name="Chemodurova A."/>
            <person name="Grouzdev D."/>
            <person name="Koziaeva V."/>
            <person name="Shi W."/>
            <person name="Wu L."/>
            <person name="Kaparullina E."/>
        </authorList>
    </citation>
    <scope>NUCLEOTIDE SEQUENCE [LARGE SCALE GENOMIC DNA]</scope>
    <source>
        <strain evidence="3">Jip08</strain>
    </source>
</reference>
<dbReference type="EMBL" id="JALKCG010000002">
    <property type="protein sequence ID" value="MCK0207883.1"/>
    <property type="molecule type" value="Genomic_DNA"/>
</dbReference>
<dbReference type="InterPro" id="IPR038186">
    <property type="entry name" value="CHAD_dom_sf"/>
</dbReference>
<protein>
    <submittedName>
        <fullName evidence="2">CHAD domain-containing protein</fullName>
    </submittedName>
</protein>
<dbReference type="Proteomes" id="UP001202867">
    <property type="component" value="Unassembled WGS sequence"/>
</dbReference>
<feature type="domain" description="CHAD" evidence="1">
    <location>
        <begin position="8"/>
        <end position="297"/>
    </location>
</feature>
<dbReference type="PANTHER" id="PTHR39339">
    <property type="entry name" value="SLR1444 PROTEIN"/>
    <property type="match status" value="1"/>
</dbReference>